<dbReference type="InterPro" id="IPR047088">
    <property type="entry name" value="ORC5_C"/>
</dbReference>
<dbReference type="Pfam" id="PF14630">
    <property type="entry name" value="ORC5_C"/>
    <property type="match status" value="1"/>
</dbReference>
<dbReference type="Proteomes" id="UP000237144">
    <property type="component" value="Unassembled WGS sequence"/>
</dbReference>
<proteinExistence type="predicted"/>
<gene>
    <name evidence="3" type="ORF">BMF94_4278</name>
</gene>
<feature type="region of interest" description="Disordered" evidence="1">
    <location>
        <begin position="608"/>
        <end position="638"/>
    </location>
</feature>
<reference evidence="3 4" key="1">
    <citation type="journal article" date="2018" name="Front. Microbiol.">
        <title>Prospects for Fungal Bioremediation of Acidic Radioactive Waste Sites: Characterization and Genome Sequence of Rhodotorula taiwanensis MD1149.</title>
        <authorList>
            <person name="Tkavc R."/>
            <person name="Matrosova V.Y."/>
            <person name="Grichenko O.E."/>
            <person name="Gostincar C."/>
            <person name="Volpe R.P."/>
            <person name="Klimenkova P."/>
            <person name="Gaidamakova E.K."/>
            <person name="Zhou C.E."/>
            <person name="Stewart B.J."/>
            <person name="Lyman M.G."/>
            <person name="Malfatti S.A."/>
            <person name="Rubinfeld B."/>
            <person name="Courtot M."/>
            <person name="Singh J."/>
            <person name="Dalgard C.L."/>
            <person name="Hamilton T."/>
            <person name="Frey K.G."/>
            <person name="Gunde-Cimerman N."/>
            <person name="Dugan L."/>
            <person name="Daly M.J."/>
        </authorList>
    </citation>
    <scope>NUCLEOTIDE SEQUENCE [LARGE SCALE GENOMIC DNA]</scope>
    <source>
        <strain evidence="3 4">MD1149</strain>
    </source>
</reference>
<dbReference type="GO" id="GO:0003688">
    <property type="term" value="F:DNA replication origin binding"/>
    <property type="evidence" value="ECO:0007669"/>
    <property type="project" value="TreeGrafter"/>
</dbReference>
<evidence type="ECO:0000259" key="2">
    <source>
        <dbReference type="Pfam" id="PF14630"/>
    </source>
</evidence>
<dbReference type="AlphaFoldDB" id="A0A2S5B6P8"/>
<name>A0A2S5B6P8_9BASI</name>
<accession>A0A2S5B6P8</accession>
<dbReference type="GO" id="GO:0006270">
    <property type="term" value="P:DNA replication initiation"/>
    <property type="evidence" value="ECO:0007669"/>
    <property type="project" value="TreeGrafter"/>
</dbReference>
<dbReference type="EMBL" id="PJQD01000048">
    <property type="protein sequence ID" value="POY72452.1"/>
    <property type="molecule type" value="Genomic_DNA"/>
</dbReference>
<protein>
    <recommendedName>
        <fullName evidence="2">Origin recognition complex subunit 5 C-terminal domain-containing protein</fullName>
    </recommendedName>
</protein>
<feature type="compositionally biased region" description="Low complexity" evidence="1">
    <location>
        <begin position="513"/>
        <end position="522"/>
    </location>
</feature>
<feature type="region of interest" description="Disordered" evidence="1">
    <location>
        <begin position="448"/>
        <end position="468"/>
    </location>
</feature>
<keyword evidence="4" id="KW-1185">Reference proteome</keyword>
<evidence type="ECO:0000313" key="4">
    <source>
        <dbReference type="Proteomes" id="UP000237144"/>
    </source>
</evidence>
<evidence type="ECO:0000256" key="1">
    <source>
        <dbReference type="SAM" id="MobiDB-lite"/>
    </source>
</evidence>
<dbReference type="PANTHER" id="PTHR12705">
    <property type="entry name" value="ORIGIN RECOGNITION COMPLEX SUBUNIT 5"/>
    <property type="match status" value="1"/>
</dbReference>
<evidence type="ECO:0000313" key="3">
    <source>
        <dbReference type="EMBL" id="POY72452.1"/>
    </source>
</evidence>
<dbReference type="InterPro" id="IPR020796">
    <property type="entry name" value="ORC5"/>
</dbReference>
<dbReference type="STRING" id="741276.A0A2S5B6P8"/>
<organism evidence="3 4">
    <name type="scientific">Rhodotorula taiwanensis</name>
    <dbReference type="NCBI Taxonomy" id="741276"/>
    <lineage>
        <taxon>Eukaryota</taxon>
        <taxon>Fungi</taxon>
        <taxon>Dikarya</taxon>
        <taxon>Basidiomycota</taxon>
        <taxon>Pucciniomycotina</taxon>
        <taxon>Microbotryomycetes</taxon>
        <taxon>Sporidiobolales</taxon>
        <taxon>Sporidiobolaceae</taxon>
        <taxon>Rhodotorula</taxon>
    </lineage>
</organism>
<comment type="caution">
    <text evidence="3">The sequence shown here is derived from an EMBL/GenBank/DDBJ whole genome shotgun (WGS) entry which is preliminary data.</text>
</comment>
<feature type="region of interest" description="Disordered" evidence="1">
    <location>
        <begin position="143"/>
        <end position="200"/>
    </location>
</feature>
<dbReference type="OrthoDB" id="365981at2759"/>
<feature type="domain" description="Origin recognition complex subunit 5 C-terminal" evidence="2">
    <location>
        <begin position="574"/>
        <end position="719"/>
    </location>
</feature>
<dbReference type="PANTHER" id="PTHR12705:SF0">
    <property type="entry name" value="ORIGIN RECOGNITION COMPLEX SUBUNIT 5"/>
    <property type="match status" value="1"/>
</dbReference>
<sequence length="732" mass="77814">MTRQNAVAVPPLPSLAPFLAQLGSLVSSPFCPPSLFLHDPRQSPILVEAILQLLDACQASEIPARDEGEAPQVGDLLPTVARLDLAQVHSVKQALDHSLAQFSGSELAAQSTARWDDRTLGVRAWDATPLEALCVVKEAPSLSKKRGGDASASSKRKRRRMRRGEASVSDESGEEARSDDDQAGDEPTGTGEAACPTSGWTLSWDLSQSEVGEEPARSVAPLRNSLDAFHEALRTIFAFADAHTSPIDKDRLPRRRFIILEHGELLGELAGAGKASGAARETGVGVTFASTIHRLAELTGLPVTVITVSRLPWRKLRESMVGLPSPETLVFEDVSSEDVVALLTARFAASQAEVASKEGTLSDSETVQLFRSLAFIVRTTFGKVVTELDDFAYLTAKFWPRWKAVREQSNPPIAPTDVARLSIALKSDFAAEFDRIFLPRATLTAVAPPPRPSAPGVAAAQQDPLTPTASQPVGFTGRIAALPRQPSFLAPVSESPAAGTARPPTNQLDGPDSFFSSAASSATPSPVKRTASMAVDPFAAAAAGPVPSPRLVAASSVRLGTTQPSSHVALAKSLPLAARYLLIAAYFAAHNPPKSDVRMFVRVDELEGAPQKGKKAKRGGGSAKKMGRSPSKAASATSLSGGKSFAFERMMAIFDSIVDSRLEYALGTVSIAAQVNTLVQLRLLQRVSSENNADKVLDGVKLRCGLARDTVDALAVSVGWREWKERLVGEQA</sequence>
<dbReference type="GO" id="GO:0005664">
    <property type="term" value="C:nuclear origin of replication recognition complex"/>
    <property type="evidence" value="ECO:0007669"/>
    <property type="project" value="TreeGrafter"/>
</dbReference>
<feature type="region of interest" description="Disordered" evidence="1">
    <location>
        <begin position="491"/>
        <end position="525"/>
    </location>
</feature>